<proteinExistence type="predicted"/>
<keyword evidence="1" id="KW-0732">Signal</keyword>
<reference evidence="2" key="1">
    <citation type="submission" date="2020-11" db="EMBL/GenBank/DDBJ databases">
        <title>Azospira restricta DSM 18626 genome sequence.</title>
        <authorList>
            <person name="Moe W.M."/>
        </authorList>
    </citation>
    <scope>NUCLEOTIDE SEQUENCE</scope>
    <source>
        <strain evidence="2">DSM 18626</strain>
    </source>
</reference>
<dbReference type="Gene3D" id="2.120.10.10">
    <property type="match status" value="1"/>
</dbReference>
<dbReference type="InterPro" id="IPR036278">
    <property type="entry name" value="Sialidase_sf"/>
</dbReference>
<gene>
    <name evidence="2" type="ORF">IWH25_08295</name>
</gene>
<dbReference type="AlphaFoldDB" id="A0A974SRR0"/>
<dbReference type="RefSeq" id="WP_203388838.1">
    <property type="nucleotide sequence ID" value="NZ_CP064781.1"/>
</dbReference>
<keyword evidence="3" id="KW-1185">Reference proteome</keyword>
<organism evidence="2 3">
    <name type="scientific">Azospira restricta</name>
    <dbReference type="NCBI Taxonomy" id="404405"/>
    <lineage>
        <taxon>Bacteria</taxon>
        <taxon>Pseudomonadati</taxon>
        <taxon>Pseudomonadota</taxon>
        <taxon>Betaproteobacteria</taxon>
        <taxon>Rhodocyclales</taxon>
        <taxon>Rhodocyclaceae</taxon>
        <taxon>Azospira</taxon>
    </lineage>
</organism>
<evidence type="ECO:0000313" key="3">
    <source>
        <dbReference type="Proteomes" id="UP000663444"/>
    </source>
</evidence>
<dbReference type="KEGG" id="ares:IWH25_08295"/>
<evidence type="ECO:0000256" key="1">
    <source>
        <dbReference type="SAM" id="SignalP"/>
    </source>
</evidence>
<evidence type="ECO:0000313" key="2">
    <source>
        <dbReference type="EMBL" id="QRJ65311.1"/>
    </source>
</evidence>
<accession>A0A974SRR0</accession>
<dbReference type="CDD" id="cd15482">
    <property type="entry name" value="Sialidase_non-viral"/>
    <property type="match status" value="1"/>
</dbReference>
<dbReference type="SUPFAM" id="SSF50939">
    <property type="entry name" value="Sialidases"/>
    <property type="match status" value="1"/>
</dbReference>
<dbReference type="EMBL" id="CP064781">
    <property type="protein sequence ID" value="QRJ65311.1"/>
    <property type="molecule type" value="Genomic_DNA"/>
</dbReference>
<sequence>MPKSVSICERGRRLLAALLAAALLPAAAAAADAMPAMKKAARPELGTSAAFAPDGTLYAVAKQGEHVVLYRSADEGASWSAPALVNAQPEAIAADGEGRPKLAFAADGALLVSWTRPLGKPYSGEIRLARAADGDTFLPPISVHRDRAEITHRFESLLVVPDGRVVVAWIDKRDLEAAKAAATAYRGAAVYAAVSADGGKSFQPETKLADHSCECCRIAAAVDRDGTPLFMWRHVFAPNERDHALVRLAAGTPSPQRVTFDRWRLDGCPHHGPSLAVDAAGRRHAVWFNQIDGEGQVSYGRLPAAGEAAVSGQRRVGGAGAAHADLAVAGTQVGIVWKEFDGERTRLRAEISADGGASFRPLELAVSEGASDQPRALHRGGELFAFWRTEREGMRLFPLR</sequence>
<feature type="chain" id="PRO_5036962316" evidence="1">
    <location>
        <begin position="31"/>
        <end position="400"/>
    </location>
</feature>
<dbReference type="Proteomes" id="UP000663444">
    <property type="component" value="Chromosome"/>
</dbReference>
<protein>
    <submittedName>
        <fullName evidence="2">Exo-alpha-sialidase</fullName>
    </submittedName>
</protein>
<feature type="signal peptide" evidence="1">
    <location>
        <begin position="1"/>
        <end position="30"/>
    </location>
</feature>
<name>A0A974SRR0_9RHOO</name>